<comment type="caution">
    <text evidence="2">The sequence shown here is derived from an EMBL/GenBank/DDBJ whole genome shotgun (WGS) entry which is preliminary data.</text>
</comment>
<name>A0ABU0ZZN5_9FLAO</name>
<dbReference type="Pfam" id="PF12802">
    <property type="entry name" value="MarR_2"/>
    <property type="match status" value="1"/>
</dbReference>
<evidence type="ECO:0000313" key="2">
    <source>
        <dbReference type="EMBL" id="MDQ7916920.1"/>
    </source>
</evidence>
<reference evidence="2 3" key="1">
    <citation type="submission" date="2023-08" db="EMBL/GenBank/DDBJ databases">
        <title>Mesonia sp. MT50, isolated from deep-sea sediment of the Mariana Trench.</title>
        <authorList>
            <person name="Fu H."/>
        </authorList>
    </citation>
    <scope>NUCLEOTIDE SEQUENCE [LARGE SCALE GENOMIC DNA]</scope>
    <source>
        <strain evidence="2 3">MT50</strain>
    </source>
</reference>
<dbReference type="PRINTS" id="PR00598">
    <property type="entry name" value="HTHMARR"/>
</dbReference>
<dbReference type="PANTHER" id="PTHR33164:SF89">
    <property type="entry name" value="MARR FAMILY REGULATORY PROTEIN"/>
    <property type="match status" value="1"/>
</dbReference>
<sequence>MDNDFLVAMGYPGLTARLKRLNDAFVHQTREFYKERDLTIEPNWHMVFLLLEKHEQLTVTEIAEALGLSHPAIVKLTTKMKDKGYISSVKDQKDKRKSQLQLSEKAKKEIPELHIYWDAGVEALKEMMNDNQELLKQLKIVEDHLDEMDYKTRILNHLDL</sequence>
<dbReference type="Gene3D" id="1.10.10.10">
    <property type="entry name" value="Winged helix-like DNA-binding domain superfamily/Winged helix DNA-binding domain"/>
    <property type="match status" value="1"/>
</dbReference>
<dbReference type="SMART" id="SM00347">
    <property type="entry name" value="HTH_MARR"/>
    <property type="match status" value="1"/>
</dbReference>
<evidence type="ECO:0000313" key="3">
    <source>
        <dbReference type="Proteomes" id="UP001230915"/>
    </source>
</evidence>
<dbReference type="InterPro" id="IPR000835">
    <property type="entry name" value="HTH_MarR-typ"/>
</dbReference>
<dbReference type="InterPro" id="IPR039422">
    <property type="entry name" value="MarR/SlyA-like"/>
</dbReference>
<proteinExistence type="predicted"/>
<dbReference type="EMBL" id="JAVHUL010000009">
    <property type="protein sequence ID" value="MDQ7916920.1"/>
    <property type="molecule type" value="Genomic_DNA"/>
</dbReference>
<gene>
    <name evidence="2" type="ORF">RBU60_04980</name>
</gene>
<dbReference type="InterPro" id="IPR036388">
    <property type="entry name" value="WH-like_DNA-bd_sf"/>
</dbReference>
<accession>A0ABU0ZZN5</accession>
<dbReference type="SUPFAM" id="SSF46785">
    <property type="entry name" value="Winged helix' DNA-binding domain"/>
    <property type="match status" value="1"/>
</dbReference>
<feature type="domain" description="HTH marR-type" evidence="1">
    <location>
        <begin position="11"/>
        <end position="150"/>
    </location>
</feature>
<dbReference type="PANTHER" id="PTHR33164">
    <property type="entry name" value="TRANSCRIPTIONAL REGULATOR, MARR FAMILY"/>
    <property type="match status" value="1"/>
</dbReference>
<dbReference type="Proteomes" id="UP001230915">
    <property type="component" value="Unassembled WGS sequence"/>
</dbReference>
<organism evidence="2 3">
    <name type="scientific">Mesonia profundi</name>
    <dbReference type="NCBI Taxonomy" id="3070998"/>
    <lineage>
        <taxon>Bacteria</taxon>
        <taxon>Pseudomonadati</taxon>
        <taxon>Bacteroidota</taxon>
        <taxon>Flavobacteriia</taxon>
        <taxon>Flavobacteriales</taxon>
        <taxon>Flavobacteriaceae</taxon>
        <taxon>Mesonia</taxon>
    </lineage>
</organism>
<dbReference type="RefSeq" id="WP_308863591.1">
    <property type="nucleotide sequence ID" value="NZ_JAVHUL010000009.1"/>
</dbReference>
<dbReference type="InterPro" id="IPR036390">
    <property type="entry name" value="WH_DNA-bd_sf"/>
</dbReference>
<protein>
    <submittedName>
        <fullName evidence="2">MarR family transcriptional regulator</fullName>
    </submittedName>
</protein>
<evidence type="ECO:0000259" key="1">
    <source>
        <dbReference type="PROSITE" id="PS50995"/>
    </source>
</evidence>
<keyword evidence="3" id="KW-1185">Reference proteome</keyword>
<dbReference type="PROSITE" id="PS50995">
    <property type="entry name" value="HTH_MARR_2"/>
    <property type="match status" value="1"/>
</dbReference>